<reference evidence="1 2" key="1">
    <citation type="submission" date="2016-10" db="EMBL/GenBank/DDBJ databases">
        <authorList>
            <person name="de Groot N.N."/>
        </authorList>
    </citation>
    <scope>NUCLEOTIDE SEQUENCE [LARGE SCALE GENOMIC DNA]</scope>
    <source>
        <strain evidence="1 2">DSM 8512</strain>
    </source>
</reference>
<protein>
    <submittedName>
        <fullName evidence="1">Uncharacterized protein</fullName>
    </submittedName>
</protein>
<keyword evidence="2" id="KW-1185">Reference proteome</keyword>
<evidence type="ECO:0000313" key="1">
    <source>
        <dbReference type="EMBL" id="SEN56434.1"/>
    </source>
</evidence>
<dbReference type="RefSeq" id="WP_090611461.1">
    <property type="nucleotide sequence ID" value="NZ_CP067126.1"/>
</dbReference>
<dbReference type="AlphaFoldDB" id="A0A1H8HK42"/>
<accession>A0A1H8HK42</accession>
<organism evidence="1 2">
    <name type="scientific">Paracoccus alcaliphilus</name>
    <dbReference type="NCBI Taxonomy" id="34002"/>
    <lineage>
        <taxon>Bacteria</taxon>
        <taxon>Pseudomonadati</taxon>
        <taxon>Pseudomonadota</taxon>
        <taxon>Alphaproteobacteria</taxon>
        <taxon>Rhodobacterales</taxon>
        <taxon>Paracoccaceae</taxon>
        <taxon>Paracoccus</taxon>
    </lineage>
</organism>
<evidence type="ECO:0000313" key="2">
    <source>
        <dbReference type="Proteomes" id="UP000199054"/>
    </source>
</evidence>
<dbReference type="STRING" id="34002.SAMN04489859_1009119"/>
<gene>
    <name evidence="1" type="ORF">SAMN04489859_1009119</name>
</gene>
<dbReference type="InterPro" id="IPR046574">
    <property type="entry name" value="DUF6634"/>
</dbReference>
<dbReference type="OrthoDB" id="7870532at2"/>
<dbReference type="Proteomes" id="UP000199054">
    <property type="component" value="Unassembled WGS sequence"/>
</dbReference>
<dbReference type="EMBL" id="FODE01000009">
    <property type="protein sequence ID" value="SEN56434.1"/>
    <property type="molecule type" value="Genomic_DNA"/>
</dbReference>
<sequence>MKLTPDQRIWVSKVLAAISAVETAPSEADLADAPVLDCWRPLISHRGDLILWGMVSGHPRLGSNQITTLQLIAVNAARG</sequence>
<proteinExistence type="predicted"/>
<name>A0A1H8HK42_9RHOB</name>
<dbReference type="Pfam" id="PF20339">
    <property type="entry name" value="DUF6634"/>
    <property type="match status" value="1"/>
</dbReference>